<dbReference type="OrthoDB" id="1845384at2759"/>
<keyword evidence="2" id="KW-0732">Signal</keyword>
<feature type="region of interest" description="Disordered" evidence="1">
    <location>
        <begin position="52"/>
        <end position="71"/>
    </location>
</feature>
<keyword evidence="4" id="KW-1185">Reference proteome</keyword>
<reference evidence="3 4" key="1">
    <citation type="journal article" date="2017" name="Genome Biol.">
        <title>New reference genome sequences of hot pepper reveal the massive evolution of plant disease-resistance genes by retroduplication.</title>
        <authorList>
            <person name="Kim S."/>
            <person name="Park J."/>
            <person name="Yeom S.I."/>
            <person name="Kim Y.M."/>
            <person name="Seo E."/>
            <person name="Kim K.T."/>
            <person name="Kim M.S."/>
            <person name="Lee J.M."/>
            <person name="Cheong K."/>
            <person name="Shin H.S."/>
            <person name="Kim S.B."/>
            <person name="Han K."/>
            <person name="Lee J."/>
            <person name="Park M."/>
            <person name="Lee H.A."/>
            <person name="Lee H.Y."/>
            <person name="Lee Y."/>
            <person name="Oh S."/>
            <person name="Lee J.H."/>
            <person name="Choi E."/>
            <person name="Choi E."/>
            <person name="Lee S.E."/>
            <person name="Jeon J."/>
            <person name="Kim H."/>
            <person name="Choi G."/>
            <person name="Song H."/>
            <person name="Lee J."/>
            <person name="Lee S.C."/>
            <person name="Kwon J.K."/>
            <person name="Lee H.Y."/>
            <person name="Koo N."/>
            <person name="Hong Y."/>
            <person name="Kim R.W."/>
            <person name="Kang W.H."/>
            <person name="Huh J.H."/>
            <person name="Kang B.C."/>
            <person name="Yang T.J."/>
            <person name="Lee Y.H."/>
            <person name="Bennetzen J.L."/>
            <person name="Choi D."/>
        </authorList>
    </citation>
    <scope>NUCLEOTIDE SEQUENCE [LARGE SCALE GENOMIC DNA]</scope>
    <source>
        <strain evidence="4">cv. PBC81</strain>
    </source>
</reference>
<dbReference type="EMBL" id="MLFT02000001">
    <property type="protein sequence ID" value="PHT58908.1"/>
    <property type="molecule type" value="Genomic_DNA"/>
</dbReference>
<evidence type="ECO:0000256" key="2">
    <source>
        <dbReference type="SAM" id="SignalP"/>
    </source>
</evidence>
<protein>
    <submittedName>
        <fullName evidence="3">Uncharacterized protein</fullName>
    </submittedName>
</protein>
<proteinExistence type="predicted"/>
<evidence type="ECO:0000313" key="4">
    <source>
        <dbReference type="Proteomes" id="UP000224567"/>
    </source>
</evidence>
<name>A0A2G2XN44_CAPBA</name>
<dbReference type="Proteomes" id="UP000224567">
    <property type="component" value="Unassembled WGS sequence"/>
</dbReference>
<sequence>MKIHMVAMVVVLMDIWTPTTKTLQNLVDEEMNRSHQSIQDEDLSVFDGEEYDHGEDGVEEEEGAIHDDNYTDEQYTADPVEEHNHELEPALPRFLPCHRELSRTLKRSLVAHDITGLRPSKSIRLLEVEAGGPDRMPCTPKDYHNYILQQQRL</sequence>
<evidence type="ECO:0000256" key="1">
    <source>
        <dbReference type="SAM" id="MobiDB-lite"/>
    </source>
</evidence>
<feature type="signal peptide" evidence="2">
    <location>
        <begin position="1"/>
        <end position="22"/>
    </location>
</feature>
<feature type="compositionally biased region" description="Acidic residues" evidence="1">
    <location>
        <begin position="52"/>
        <end position="62"/>
    </location>
</feature>
<accession>A0A2G2XN44</accession>
<organism evidence="3 4">
    <name type="scientific">Capsicum baccatum</name>
    <name type="common">Peruvian pepper</name>
    <dbReference type="NCBI Taxonomy" id="33114"/>
    <lineage>
        <taxon>Eukaryota</taxon>
        <taxon>Viridiplantae</taxon>
        <taxon>Streptophyta</taxon>
        <taxon>Embryophyta</taxon>
        <taxon>Tracheophyta</taxon>
        <taxon>Spermatophyta</taxon>
        <taxon>Magnoliopsida</taxon>
        <taxon>eudicotyledons</taxon>
        <taxon>Gunneridae</taxon>
        <taxon>Pentapetalae</taxon>
        <taxon>asterids</taxon>
        <taxon>lamiids</taxon>
        <taxon>Solanales</taxon>
        <taxon>Solanaceae</taxon>
        <taxon>Solanoideae</taxon>
        <taxon>Capsiceae</taxon>
        <taxon>Capsicum</taxon>
    </lineage>
</organism>
<dbReference type="PANTHER" id="PTHR47718">
    <property type="entry name" value="OS01G0519700 PROTEIN"/>
    <property type="match status" value="1"/>
</dbReference>
<feature type="chain" id="PRO_5013706753" evidence="2">
    <location>
        <begin position="23"/>
        <end position="153"/>
    </location>
</feature>
<reference evidence="4" key="2">
    <citation type="journal article" date="2017" name="J. Anim. Genet.">
        <title>Multiple reference genome sequences of hot pepper reveal the massive evolution of plant disease resistance genes by retroduplication.</title>
        <authorList>
            <person name="Kim S."/>
            <person name="Park J."/>
            <person name="Yeom S.-I."/>
            <person name="Kim Y.-M."/>
            <person name="Seo E."/>
            <person name="Kim K.-T."/>
            <person name="Kim M.-S."/>
            <person name="Lee J.M."/>
            <person name="Cheong K."/>
            <person name="Shin H.-S."/>
            <person name="Kim S.-B."/>
            <person name="Han K."/>
            <person name="Lee J."/>
            <person name="Park M."/>
            <person name="Lee H.-A."/>
            <person name="Lee H.-Y."/>
            <person name="Lee Y."/>
            <person name="Oh S."/>
            <person name="Lee J.H."/>
            <person name="Choi E."/>
            <person name="Choi E."/>
            <person name="Lee S.E."/>
            <person name="Jeon J."/>
            <person name="Kim H."/>
            <person name="Choi G."/>
            <person name="Song H."/>
            <person name="Lee J."/>
            <person name="Lee S.-C."/>
            <person name="Kwon J.-K."/>
            <person name="Lee H.-Y."/>
            <person name="Koo N."/>
            <person name="Hong Y."/>
            <person name="Kim R.W."/>
            <person name="Kang W.-H."/>
            <person name="Huh J.H."/>
            <person name="Kang B.-C."/>
            <person name="Yang T.-J."/>
            <person name="Lee Y.-H."/>
            <person name="Bennetzen J.L."/>
            <person name="Choi D."/>
        </authorList>
    </citation>
    <scope>NUCLEOTIDE SEQUENCE [LARGE SCALE GENOMIC DNA]</scope>
    <source>
        <strain evidence="4">cv. PBC81</strain>
    </source>
</reference>
<comment type="caution">
    <text evidence="3">The sequence shown here is derived from an EMBL/GenBank/DDBJ whole genome shotgun (WGS) entry which is preliminary data.</text>
</comment>
<gene>
    <name evidence="3" type="ORF">CQW23_01271</name>
</gene>
<dbReference type="PANTHER" id="PTHR47718:SF17">
    <property type="entry name" value="PROTEIN FAR1-RELATED SEQUENCE 5-LIKE"/>
    <property type="match status" value="1"/>
</dbReference>
<evidence type="ECO:0000313" key="3">
    <source>
        <dbReference type="EMBL" id="PHT58908.1"/>
    </source>
</evidence>
<dbReference type="AlphaFoldDB" id="A0A2G2XN44"/>